<dbReference type="Pfam" id="PF02518">
    <property type="entry name" value="HATPase_c"/>
    <property type="match status" value="1"/>
</dbReference>
<dbReference type="Pfam" id="PF00672">
    <property type="entry name" value="HAMP"/>
    <property type="match status" value="1"/>
</dbReference>
<keyword evidence="13" id="KW-1185">Reference proteome</keyword>
<comment type="subcellular location">
    <subcellularLocation>
        <location evidence="1">Cell membrane</location>
        <topology evidence="1">Multi-pass membrane protein</topology>
    </subcellularLocation>
</comment>
<dbReference type="SMART" id="SM00387">
    <property type="entry name" value="HATPase_c"/>
    <property type="match status" value="1"/>
</dbReference>
<evidence type="ECO:0000256" key="9">
    <source>
        <dbReference type="SAM" id="Coils"/>
    </source>
</evidence>
<dbReference type="InterPro" id="IPR036890">
    <property type="entry name" value="HATPase_C_sf"/>
</dbReference>
<gene>
    <name evidence="12" type="ORF">HGI30_14310</name>
</gene>
<evidence type="ECO:0000256" key="3">
    <source>
        <dbReference type="ARBA" id="ARBA00022553"/>
    </source>
</evidence>
<evidence type="ECO:0000313" key="13">
    <source>
        <dbReference type="Proteomes" id="UP000502136"/>
    </source>
</evidence>
<name>A0A6H2H3V9_9BACL</name>
<dbReference type="PROSITE" id="PS50885">
    <property type="entry name" value="HAMP"/>
    <property type="match status" value="1"/>
</dbReference>
<dbReference type="Gene3D" id="6.10.340.10">
    <property type="match status" value="1"/>
</dbReference>
<keyword evidence="8 10" id="KW-0472">Membrane</keyword>
<dbReference type="PANTHER" id="PTHR34220">
    <property type="entry name" value="SENSOR HISTIDINE KINASE YPDA"/>
    <property type="match status" value="1"/>
</dbReference>
<dbReference type="Pfam" id="PF06580">
    <property type="entry name" value="His_kinase"/>
    <property type="match status" value="1"/>
</dbReference>
<dbReference type="Pfam" id="PF02743">
    <property type="entry name" value="dCache_1"/>
    <property type="match status" value="1"/>
</dbReference>
<keyword evidence="4" id="KW-0808">Transferase</keyword>
<keyword evidence="3" id="KW-0597">Phosphoprotein</keyword>
<evidence type="ECO:0000256" key="5">
    <source>
        <dbReference type="ARBA" id="ARBA00022692"/>
    </source>
</evidence>
<evidence type="ECO:0000256" key="10">
    <source>
        <dbReference type="SAM" id="Phobius"/>
    </source>
</evidence>
<feature type="transmembrane region" description="Helical" evidence="10">
    <location>
        <begin position="265"/>
        <end position="287"/>
    </location>
</feature>
<dbReference type="InterPro" id="IPR033479">
    <property type="entry name" value="dCache_1"/>
</dbReference>
<evidence type="ECO:0000256" key="2">
    <source>
        <dbReference type="ARBA" id="ARBA00022475"/>
    </source>
</evidence>
<evidence type="ECO:0000313" key="12">
    <source>
        <dbReference type="EMBL" id="QJC54383.1"/>
    </source>
</evidence>
<keyword evidence="9" id="KW-0175">Coiled coil</keyword>
<evidence type="ECO:0000256" key="4">
    <source>
        <dbReference type="ARBA" id="ARBA00022679"/>
    </source>
</evidence>
<dbReference type="InterPro" id="IPR050640">
    <property type="entry name" value="Bact_2-comp_sensor_kinase"/>
</dbReference>
<dbReference type="Proteomes" id="UP000502136">
    <property type="component" value="Chromosome"/>
</dbReference>
<dbReference type="SUPFAM" id="SSF55874">
    <property type="entry name" value="ATPase domain of HSP90 chaperone/DNA topoisomerase II/histidine kinase"/>
    <property type="match status" value="1"/>
</dbReference>
<keyword evidence="5 10" id="KW-0812">Transmembrane</keyword>
<keyword evidence="7 10" id="KW-1133">Transmembrane helix</keyword>
<evidence type="ECO:0000256" key="6">
    <source>
        <dbReference type="ARBA" id="ARBA00022777"/>
    </source>
</evidence>
<evidence type="ECO:0000256" key="8">
    <source>
        <dbReference type="ARBA" id="ARBA00023136"/>
    </source>
</evidence>
<dbReference type="GO" id="GO:0000155">
    <property type="term" value="F:phosphorelay sensor kinase activity"/>
    <property type="evidence" value="ECO:0007669"/>
    <property type="project" value="InterPro"/>
</dbReference>
<evidence type="ECO:0000256" key="7">
    <source>
        <dbReference type="ARBA" id="ARBA00022989"/>
    </source>
</evidence>
<proteinExistence type="predicted"/>
<evidence type="ECO:0000259" key="11">
    <source>
        <dbReference type="PROSITE" id="PS50885"/>
    </source>
</evidence>
<reference evidence="12 13" key="1">
    <citation type="submission" date="2020-04" db="EMBL/GenBank/DDBJ databases">
        <title>Novel Paenibacillus strain UniB2 isolated from commercial digestive syrup.</title>
        <authorList>
            <person name="Thorat V."/>
            <person name="Kirdat K."/>
            <person name="Tiwarekar B."/>
            <person name="Yadav A."/>
        </authorList>
    </citation>
    <scope>NUCLEOTIDE SEQUENCE [LARGE SCALE GENOMIC DNA]</scope>
    <source>
        <strain evidence="12 13">UniB2</strain>
    </source>
</reference>
<protein>
    <submittedName>
        <fullName evidence="12">Sensor histidine kinase</fullName>
    </submittedName>
</protein>
<dbReference type="PANTHER" id="PTHR34220:SF7">
    <property type="entry name" value="SENSOR HISTIDINE KINASE YPDA"/>
    <property type="match status" value="1"/>
</dbReference>
<dbReference type="AlphaFoldDB" id="A0A6H2H3V9"/>
<accession>A0A6H2H3V9</accession>
<organism evidence="12 13">
    <name type="scientific">Paenibacillus albicereus</name>
    <dbReference type="NCBI Taxonomy" id="2726185"/>
    <lineage>
        <taxon>Bacteria</taxon>
        <taxon>Bacillati</taxon>
        <taxon>Bacillota</taxon>
        <taxon>Bacilli</taxon>
        <taxon>Bacillales</taxon>
        <taxon>Paenibacillaceae</taxon>
        <taxon>Paenibacillus</taxon>
    </lineage>
</organism>
<dbReference type="InterPro" id="IPR003660">
    <property type="entry name" value="HAMP_dom"/>
</dbReference>
<feature type="coiled-coil region" evidence="9">
    <location>
        <begin position="321"/>
        <end position="348"/>
    </location>
</feature>
<sequence length="561" mass="62608">MYLLDKPLERVIEQKIGESNEDALSLVTFNVRLLLDDMVQASVEMTLHADIRAMLKEPGRYSRFERLRLSDAAFNRVFSSYFSNTEVTLVDRAGGWLSTSYVSEPAIRAYIGSDWYVELMSRPYQQQWMAADSRMLYLEPRRLVTLVKTINDFPAGDNLGTVTFSVPETDVRKMLRGLDGTVYLVDRDGQVVSSSSGARLGEAAPEEIALARIHQTGQGQRIIEKDGAKWIVSHDTVGTNGWKTVQIVPYDKVFEEISAIRRTNVIALVAIVLVFVLVSLTIASGMSRPLRLLRRKMADLERKQFHSTLQVAGPEEIASLIGTYNEMVREIRELLQRVKQEYRQKEEMRFRALQAQINPHFLLNTVNNIKWMAYLRQDNEVGDMLSSLGGILEGSIGRDGRLSTLGQELEYIRSYVSLMRMSAGDVRLDIDVPEALLEQEALQMMLQPIVENALLHGLADRPGAGSVRIEARARDGAVAVTVRDDGSGIGPERLEALRRSLSGEAAGEPSGRIGVKNVHDRLRLQYGEPYGLEVESREGAGTAVSCLLPERRRGSPDGGEG</sequence>
<evidence type="ECO:0000256" key="1">
    <source>
        <dbReference type="ARBA" id="ARBA00004651"/>
    </source>
</evidence>
<dbReference type="GO" id="GO:0005886">
    <property type="term" value="C:plasma membrane"/>
    <property type="evidence" value="ECO:0007669"/>
    <property type="project" value="UniProtKB-SubCell"/>
</dbReference>
<dbReference type="InterPro" id="IPR003594">
    <property type="entry name" value="HATPase_dom"/>
</dbReference>
<feature type="domain" description="HAMP" evidence="11">
    <location>
        <begin position="284"/>
        <end position="336"/>
    </location>
</feature>
<dbReference type="SMART" id="SM00304">
    <property type="entry name" value="HAMP"/>
    <property type="match status" value="1"/>
</dbReference>
<dbReference type="KEGG" id="palr:HGI30_14310"/>
<keyword evidence="6 12" id="KW-0418">Kinase</keyword>
<dbReference type="Gene3D" id="3.30.565.10">
    <property type="entry name" value="Histidine kinase-like ATPase, C-terminal domain"/>
    <property type="match status" value="1"/>
</dbReference>
<dbReference type="InterPro" id="IPR010559">
    <property type="entry name" value="Sig_transdc_His_kin_internal"/>
</dbReference>
<keyword evidence="2" id="KW-1003">Cell membrane</keyword>
<dbReference type="EMBL" id="CP051428">
    <property type="protein sequence ID" value="QJC54383.1"/>
    <property type="molecule type" value="Genomic_DNA"/>
</dbReference>